<name>A0ABM1J919_POLDO</name>
<dbReference type="GeneID" id="107073057"/>
<keyword evidence="3" id="KW-0418">Kinase</keyword>
<gene>
    <name evidence="3" type="primary">LOC107073057</name>
</gene>
<dbReference type="GO" id="GO:0016301">
    <property type="term" value="F:kinase activity"/>
    <property type="evidence" value="ECO:0007669"/>
    <property type="project" value="UniProtKB-KW"/>
</dbReference>
<protein>
    <submittedName>
        <fullName evidence="3">Probable cyclin-dependent serine/threonine-protein kinase DDB_G0292550</fullName>
    </submittedName>
</protein>
<sequence length="736" mass="84934">MSCLDDKTALRLNIKVNSENLLPVPQKYNVGSLRLPEDPSWPKIPQRKLVDNADDIIHPPYIITLTGTPRKSRSTVRTPQCQSFKTMEMKDLNFSVYQKPLNTMKRKPSSLDPRFKRVTTVKNQTIPTQSNKQYNNSKESQQTTSILEKSQLPCETTKKAASEKNLNIQQIIQENTKKPENEEVIKYNNNNFKQELLNGELLQKSNAEDNNTLECKANIAKDHNTNNLININSTSIIDSVDIKENIDPSSENNKNIIEKEISMGEQISTSICNEKQILETKTNNDLKGLPGNQSLQSANESDGPILLVMKKKVHPLPVDKIYATQCYNVQVPVITYQNVPLKISTYQSGEINISPCIASTLPISDLCTTTQFQVKDTNVHTSSYEKQNLDNLQKKNEVVDTGKNDTIHIRDKQKNLILENKTEDRFSEQSTVEENYYDTSSLPNNNKILISASNNNTYNCSNDYLKVISHQRPTENNDSGAYTSIKISNLKKYNFSKQRKMKSEENLSLKKNTYSKKLFQSSEPHITSRRKRIRANFSKRARSYFQKKSKSRVVNSNCTLTQSSYQQTNYKYDPRFLKIEQYTKDKNCHFLMLKKPIHERNKDKNMDCIKMESSVENPTISSNVFCQQNKENKYNSLERLDKNNSIENPVRIPLKTQELLNKSYLEYYNKLKQNSGNMENVRQKYFHKVALDAPYVKKRKSKLFYNNIYNDRTKFNPEIQTIEQCSALSSIINKNL</sequence>
<keyword evidence="2" id="KW-1185">Reference proteome</keyword>
<dbReference type="RefSeq" id="XP_015188957.1">
    <property type="nucleotide sequence ID" value="XM_015333471.1"/>
</dbReference>
<evidence type="ECO:0000313" key="2">
    <source>
        <dbReference type="Proteomes" id="UP000694924"/>
    </source>
</evidence>
<keyword evidence="3" id="KW-0808">Transferase</keyword>
<evidence type="ECO:0000256" key="1">
    <source>
        <dbReference type="SAM" id="MobiDB-lite"/>
    </source>
</evidence>
<evidence type="ECO:0000313" key="3">
    <source>
        <dbReference type="RefSeq" id="XP_015188957.1"/>
    </source>
</evidence>
<organism evidence="2 3">
    <name type="scientific">Polistes dominula</name>
    <name type="common">European paper wasp</name>
    <name type="synonym">Vespa dominula</name>
    <dbReference type="NCBI Taxonomy" id="743375"/>
    <lineage>
        <taxon>Eukaryota</taxon>
        <taxon>Metazoa</taxon>
        <taxon>Ecdysozoa</taxon>
        <taxon>Arthropoda</taxon>
        <taxon>Hexapoda</taxon>
        <taxon>Insecta</taxon>
        <taxon>Pterygota</taxon>
        <taxon>Neoptera</taxon>
        <taxon>Endopterygota</taxon>
        <taxon>Hymenoptera</taxon>
        <taxon>Apocrita</taxon>
        <taxon>Aculeata</taxon>
        <taxon>Vespoidea</taxon>
        <taxon>Vespidae</taxon>
        <taxon>Polistinae</taxon>
        <taxon>Polistini</taxon>
        <taxon>Polistes</taxon>
    </lineage>
</organism>
<dbReference type="Proteomes" id="UP000694924">
    <property type="component" value="Unplaced"/>
</dbReference>
<feature type="region of interest" description="Disordered" evidence="1">
    <location>
        <begin position="122"/>
        <end position="146"/>
    </location>
</feature>
<reference evidence="3" key="1">
    <citation type="submission" date="2025-08" db="UniProtKB">
        <authorList>
            <consortium name="RefSeq"/>
        </authorList>
    </citation>
    <scope>IDENTIFICATION</scope>
    <source>
        <tissue evidence="3">Whole body</tissue>
    </source>
</reference>
<proteinExistence type="predicted"/>
<accession>A0ABM1J919</accession>